<accession>A0A385PXM4</accession>
<name>A0A385PXM4_9FIRM</name>
<protein>
    <submittedName>
        <fullName evidence="1">Glycosyltransferase family 1 protein</fullName>
    </submittedName>
</protein>
<proteinExistence type="predicted"/>
<dbReference type="GO" id="GO:0016757">
    <property type="term" value="F:glycosyltransferase activity"/>
    <property type="evidence" value="ECO:0007669"/>
    <property type="project" value="InterPro"/>
</dbReference>
<dbReference type="EMBL" id="CP032364">
    <property type="protein sequence ID" value="AYA98898.1"/>
    <property type="molecule type" value="Genomic_DNA"/>
</dbReference>
<evidence type="ECO:0000313" key="1">
    <source>
        <dbReference type="EMBL" id="AYA98898.1"/>
    </source>
</evidence>
<gene>
    <name evidence="1" type="ORF">D4A81_02515</name>
</gene>
<dbReference type="OrthoDB" id="9815351at2"/>
<dbReference type="Pfam" id="PF00534">
    <property type="entry name" value="Glycos_transf_1"/>
    <property type="match status" value="1"/>
</dbReference>
<dbReference type="AlphaFoldDB" id="A0A385PXM4"/>
<dbReference type="Proteomes" id="UP000265562">
    <property type="component" value="Chromosome"/>
</dbReference>
<dbReference type="KEGG" id="lua:D4A81_02515"/>
<keyword evidence="1" id="KW-0808">Transferase</keyword>
<dbReference type="Gene3D" id="3.40.50.2000">
    <property type="entry name" value="Glycogen Phosphorylase B"/>
    <property type="match status" value="1"/>
</dbReference>
<dbReference type="InterPro" id="IPR001296">
    <property type="entry name" value="Glyco_trans_1"/>
</dbReference>
<keyword evidence="2" id="KW-1185">Reference proteome</keyword>
<organism evidence="1 2">
    <name type="scientific">Lachnoanaerobaculum umeaense</name>
    <dbReference type="NCBI Taxonomy" id="617123"/>
    <lineage>
        <taxon>Bacteria</taxon>
        <taxon>Bacillati</taxon>
        <taxon>Bacillota</taxon>
        <taxon>Clostridia</taxon>
        <taxon>Lachnospirales</taxon>
        <taxon>Lachnospiraceae</taxon>
        <taxon>Lachnoanaerobaculum</taxon>
    </lineage>
</organism>
<evidence type="ECO:0000313" key="2">
    <source>
        <dbReference type="Proteomes" id="UP000265562"/>
    </source>
</evidence>
<dbReference type="SUPFAM" id="SSF53756">
    <property type="entry name" value="UDP-Glycosyltransferase/glycogen phosphorylase"/>
    <property type="match status" value="1"/>
</dbReference>
<reference evidence="1 2" key="1">
    <citation type="submission" date="2018-09" db="EMBL/GenBank/DDBJ databases">
        <title>Genome sequencing of Lachnoanaerobaculum umeaense DSM 23576.</title>
        <authorList>
            <person name="Kook J.-K."/>
            <person name="Park S.-N."/>
            <person name="Lim Y.K."/>
        </authorList>
    </citation>
    <scope>NUCLEOTIDE SEQUENCE [LARGE SCALE GENOMIC DNA]</scope>
    <source>
        <strain evidence="2">DSM 23576 \ CCUG 58757</strain>
    </source>
</reference>
<sequence>MSFMKNKKKSCIVFLKNENDGSSYYRLFQYMKNCRIINMTPSNIYWFYYGSKKANNKIRKLVMGVVTVLNVLSAIILDNLIWKSRTVIINRRFFPRSCPKILELLLERYLNKRRLYWDFDDNIIFDGEISQREALLLEKKSDGIIVTNEYLANTISTKHANKVKILATTDCEFENIDIEISIAKRKSQFEKEIVICWVGTMNNLQYLVDILPALDEVARYCKDRLQKKVRLKVVANKKVDFNLKYLYIENIEWTRQKAITVIENSHIGLMPLIDDEYTRGKGGFKAIQYMSAGVVPILSDVGYNVKVAIEGESGIFCKNYSDWKEKIILVSKDLKLWETLAKGARLRWLDKFNPRESREFWSQIIEEDI</sequence>